<dbReference type="EMBL" id="VYKJ01000004">
    <property type="protein sequence ID" value="KAA9000638.1"/>
    <property type="molecule type" value="Genomic_DNA"/>
</dbReference>
<dbReference type="PANTHER" id="PTHR40661">
    <property type="match status" value="1"/>
</dbReference>
<keyword evidence="1" id="KW-0805">Transcription regulation</keyword>
<keyword evidence="6" id="KW-1185">Reference proteome</keyword>
<dbReference type="Pfam" id="PF00717">
    <property type="entry name" value="Peptidase_S24"/>
    <property type="match status" value="1"/>
</dbReference>
<dbReference type="InterPro" id="IPR001387">
    <property type="entry name" value="Cro/C1-type_HTH"/>
</dbReference>
<evidence type="ECO:0000313" key="6">
    <source>
        <dbReference type="Proteomes" id="UP000335415"/>
    </source>
</evidence>
<evidence type="ECO:0000256" key="1">
    <source>
        <dbReference type="ARBA" id="ARBA00023015"/>
    </source>
</evidence>
<dbReference type="SMART" id="SM00530">
    <property type="entry name" value="HTH_XRE"/>
    <property type="match status" value="1"/>
</dbReference>
<gene>
    <name evidence="5" type="ORF">FJU30_10490</name>
</gene>
<name>A0A5J5G1V3_9GAMM</name>
<evidence type="ECO:0000256" key="2">
    <source>
        <dbReference type="ARBA" id="ARBA00023125"/>
    </source>
</evidence>
<sequence>MKMAELTERLRYLMREEGLKQKDLAEMIGTSPQTVNNWLKRGSLSRESAQAINEKTGYSLDWLLNGTGHPKPESSNFRRSRLHVAEWESIDNNDDEFVEVPLLGVRLSAGGGAYDVDEDEVYALPFRSQTLRRLGIRVDNARVVTVMGDSMEPRLSDGNKVAVNLSDKEIRDGKMYAIRMGELQRVKALIRRPDGGVTVRSYNPAYEDEIVTRKQMVNGDLVVIGRVWWVSALV</sequence>
<protein>
    <submittedName>
        <fullName evidence="5">Helix-turn-helix transcriptional regulator</fullName>
    </submittedName>
</protein>
<dbReference type="Gene3D" id="1.10.260.40">
    <property type="entry name" value="lambda repressor-like DNA-binding domains"/>
    <property type="match status" value="1"/>
</dbReference>
<dbReference type="GO" id="GO:0003677">
    <property type="term" value="F:DNA binding"/>
    <property type="evidence" value="ECO:0007669"/>
    <property type="project" value="UniProtKB-KW"/>
</dbReference>
<dbReference type="SUPFAM" id="SSF47413">
    <property type="entry name" value="lambda repressor-like DNA-binding domains"/>
    <property type="match status" value="1"/>
</dbReference>
<comment type="caution">
    <text evidence="5">The sequence shown here is derived from an EMBL/GenBank/DDBJ whole genome shotgun (WGS) entry which is preliminary data.</text>
</comment>
<dbReference type="SUPFAM" id="SSF51306">
    <property type="entry name" value="LexA/Signal peptidase"/>
    <property type="match status" value="1"/>
</dbReference>
<accession>A0A5J5G1V3</accession>
<dbReference type="RefSeq" id="WP_150434906.1">
    <property type="nucleotide sequence ID" value="NZ_VYKJ01000004.1"/>
</dbReference>
<evidence type="ECO:0000256" key="3">
    <source>
        <dbReference type="ARBA" id="ARBA00023163"/>
    </source>
</evidence>
<dbReference type="OrthoDB" id="9791537at2"/>
<feature type="domain" description="HTH cro/C1-type" evidence="4">
    <location>
        <begin position="10"/>
        <end position="63"/>
    </location>
</feature>
<evidence type="ECO:0000313" key="5">
    <source>
        <dbReference type="EMBL" id="KAA9000638.1"/>
    </source>
</evidence>
<keyword evidence="2" id="KW-0238">DNA-binding</keyword>
<dbReference type="PROSITE" id="PS50943">
    <property type="entry name" value="HTH_CROC1"/>
    <property type="match status" value="1"/>
</dbReference>
<dbReference type="Proteomes" id="UP000335415">
    <property type="component" value="Unassembled WGS sequence"/>
</dbReference>
<reference evidence="5 6" key="1">
    <citation type="submission" date="2019-09" db="EMBL/GenBank/DDBJ databases">
        <authorList>
            <person name="Li Y."/>
        </authorList>
    </citation>
    <scope>NUCLEOTIDE SEQUENCE [LARGE SCALE GENOMIC DNA]</scope>
    <source>
        <strain evidence="5 6">L3-3HA</strain>
    </source>
</reference>
<dbReference type="InterPro" id="IPR039418">
    <property type="entry name" value="LexA-like"/>
</dbReference>
<dbReference type="PANTHER" id="PTHR40661:SF2">
    <property type="entry name" value="HTH-TYPE TRANSCRIPTIONAL REGULATOR PRTR"/>
    <property type="match status" value="1"/>
</dbReference>
<dbReference type="CDD" id="cd06529">
    <property type="entry name" value="S24_LexA-like"/>
    <property type="match status" value="1"/>
</dbReference>
<dbReference type="Gene3D" id="2.10.109.10">
    <property type="entry name" value="Umud Fragment, subunit A"/>
    <property type="match status" value="1"/>
</dbReference>
<dbReference type="AlphaFoldDB" id="A0A5J5G1V3"/>
<organism evidence="5 6">
    <name type="scientific">Affinibrenneria salicis</name>
    <dbReference type="NCBI Taxonomy" id="2590031"/>
    <lineage>
        <taxon>Bacteria</taxon>
        <taxon>Pseudomonadati</taxon>
        <taxon>Pseudomonadota</taxon>
        <taxon>Gammaproteobacteria</taxon>
        <taxon>Enterobacterales</taxon>
        <taxon>Pectobacteriaceae</taxon>
        <taxon>Affinibrenneria</taxon>
    </lineage>
</organism>
<dbReference type="Pfam" id="PF01381">
    <property type="entry name" value="HTH_3"/>
    <property type="match status" value="1"/>
</dbReference>
<proteinExistence type="predicted"/>
<dbReference type="InterPro" id="IPR036286">
    <property type="entry name" value="LexA/Signal_pep-like_sf"/>
</dbReference>
<dbReference type="InterPro" id="IPR015927">
    <property type="entry name" value="Peptidase_S24_S26A/B/C"/>
</dbReference>
<keyword evidence="3" id="KW-0804">Transcription</keyword>
<dbReference type="CDD" id="cd00093">
    <property type="entry name" value="HTH_XRE"/>
    <property type="match status" value="1"/>
</dbReference>
<evidence type="ECO:0000259" key="4">
    <source>
        <dbReference type="PROSITE" id="PS50943"/>
    </source>
</evidence>
<dbReference type="InterPro" id="IPR010982">
    <property type="entry name" value="Lambda_DNA-bd_dom_sf"/>
</dbReference>